<evidence type="ECO:0000256" key="1">
    <source>
        <dbReference type="HAMAP-Rule" id="MF_02021"/>
    </source>
</evidence>
<proteinExistence type="inferred from homology"/>
<feature type="compositionally biased region" description="Low complexity" evidence="2">
    <location>
        <begin position="119"/>
        <end position="133"/>
    </location>
</feature>
<evidence type="ECO:0000313" key="6">
    <source>
        <dbReference type="EMBL" id="HAG5132566.1"/>
    </source>
</evidence>
<feature type="transmembrane region" description="Helical" evidence="1">
    <location>
        <begin position="97"/>
        <end position="118"/>
    </location>
</feature>
<dbReference type="Pfam" id="PF05036">
    <property type="entry name" value="SPOR"/>
    <property type="match status" value="1"/>
</dbReference>
<keyword evidence="1" id="KW-0472">Membrane</keyword>
<reference evidence="5" key="1">
    <citation type="journal article" date="2018" name="Genome Biol.">
        <title>SKESA: strategic k-mer extension for scrupulous assemblies.</title>
        <authorList>
            <person name="Souvorov A."/>
            <person name="Agarwala R."/>
            <person name="Lipman D.J."/>
        </authorList>
    </citation>
    <scope>NUCLEOTIDE SEQUENCE</scope>
    <source>
        <strain evidence="7">MA.CK_00/00000423</strain>
        <strain evidence="5">MA.CK_07/00004777</strain>
        <strain evidence="4">MA.CK_98/00008556</strain>
        <strain evidence="6">MA.CK_99/00010424</strain>
    </source>
</reference>
<comment type="function">
    <text evidence="1">Non-essential cell division protein.</text>
</comment>
<keyword evidence="1" id="KW-0997">Cell inner membrane</keyword>
<reference evidence="5" key="2">
    <citation type="submission" date="2020-02" db="EMBL/GenBank/DDBJ databases">
        <authorList>
            <consortium name="NCBI Pathogen Detection Project"/>
        </authorList>
    </citation>
    <scope>NUCLEOTIDE SEQUENCE</scope>
    <source>
        <strain evidence="7">MA.CK_00/00000423</strain>
        <strain evidence="5">MA.CK_07/00004777</strain>
        <strain evidence="4">MA.CK_98/00008556</strain>
        <strain evidence="6">MA.CK_99/00010424</strain>
    </source>
</reference>
<feature type="region of interest" description="Disordered" evidence="2">
    <location>
        <begin position="1"/>
        <end position="93"/>
    </location>
</feature>
<feature type="region of interest" description="Disordered" evidence="2">
    <location>
        <begin position="223"/>
        <end position="328"/>
    </location>
</feature>
<keyword evidence="1" id="KW-0812">Transmembrane</keyword>
<dbReference type="EMBL" id="DAAXYZ010000004">
    <property type="protein sequence ID" value="HAG3176921.1"/>
    <property type="molecule type" value="Genomic_DNA"/>
</dbReference>
<keyword evidence="1" id="KW-0131">Cell cycle</keyword>
<gene>
    <name evidence="1 5" type="primary">damX</name>
    <name evidence="6" type="ORF">G8555_001771</name>
    <name evidence="7" type="ORF">G8O60_003231</name>
    <name evidence="5" type="ORF">G8Z49_002304</name>
    <name evidence="4" type="ORF">G9F04_002691</name>
</gene>
<feature type="compositionally biased region" description="Polar residues" evidence="2">
    <location>
        <begin position="157"/>
        <end position="183"/>
    </location>
</feature>
<dbReference type="HAMAP" id="MF_02021">
    <property type="entry name" value="DamX"/>
    <property type="match status" value="1"/>
</dbReference>
<evidence type="ECO:0000259" key="3">
    <source>
        <dbReference type="PROSITE" id="PS51724"/>
    </source>
</evidence>
<dbReference type="InterPro" id="IPR007730">
    <property type="entry name" value="SPOR-like_dom"/>
</dbReference>
<evidence type="ECO:0000313" key="7">
    <source>
        <dbReference type="EMBL" id="HAG5510825.1"/>
    </source>
</evidence>
<accession>A0A761LSZ9</accession>
<keyword evidence="1 5" id="KW-0132">Cell division</keyword>
<feature type="compositionally biased region" description="Basic and acidic residues" evidence="2">
    <location>
        <begin position="44"/>
        <end position="58"/>
    </location>
</feature>
<dbReference type="PANTHER" id="PTHR48233">
    <property type="entry name" value="MUCIN 4B, ISOFORM B-RELATED"/>
    <property type="match status" value="1"/>
</dbReference>
<dbReference type="GO" id="GO:0005886">
    <property type="term" value="C:plasma membrane"/>
    <property type="evidence" value="ECO:0007669"/>
    <property type="project" value="UniProtKB-SubCell"/>
</dbReference>
<feature type="compositionally biased region" description="Low complexity" evidence="2">
    <location>
        <begin position="286"/>
        <end position="314"/>
    </location>
</feature>
<dbReference type="EMBL" id="DAAYSA010000005">
    <property type="protein sequence ID" value="HAG5510825.1"/>
    <property type="molecule type" value="Genomic_DNA"/>
</dbReference>
<dbReference type="NCBIfam" id="NF008153">
    <property type="entry name" value="PRK10905.1"/>
    <property type="match status" value="1"/>
</dbReference>
<dbReference type="InterPro" id="IPR032899">
    <property type="entry name" value="DamX"/>
</dbReference>
<dbReference type="EMBL" id="DAAVSF010000005">
    <property type="protein sequence ID" value="HAF5928087.1"/>
    <property type="molecule type" value="Genomic_DNA"/>
</dbReference>
<evidence type="ECO:0000313" key="5">
    <source>
        <dbReference type="EMBL" id="HAG3176921.1"/>
    </source>
</evidence>
<feature type="compositionally biased region" description="Basic and acidic residues" evidence="2">
    <location>
        <begin position="243"/>
        <end position="262"/>
    </location>
</feature>
<dbReference type="EMBL" id="DAAYOY010000003">
    <property type="protein sequence ID" value="HAG5132566.1"/>
    <property type="molecule type" value="Genomic_DNA"/>
</dbReference>
<dbReference type="SUPFAM" id="SSF110997">
    <property type="entry name" value="Sporulation related repeat"/>
    <property type="match status" value="1"/>
</dbReference>
<feature type="compositionally biased region" description="Basic and acidic residues" evidence="2">
    <location>
        <begin position="7"/>
        <end position="31"/>
    </location>
</feature>
<feature type="region of interest" description="Disordered" evidence="2">
    <location>
        <begin position="119"/>
        <end position="138"/>
    </location>
</feature>
<organism evidence="5">
    <name type="scientific">Salmonella enterica</name>
    <name type="common">Salmonella choleraesuis</name>
    <dbReference type="NCBI Taxonomy" id="28901"/>
    <lineage>
        <taxon>Bacteria</taxon>
        <taxon>Pseudomonadati</taxon>
        <taxon>Pseudomonadota</taxon>
        <taxon>Gammaproteobacteria</taxon>
        <taxon>Enterobacterales</taxon>
        <taxon>Enterobacteriaceae</taxon>
        <taxon>Salmonella</taxon>
    </lineage>
</organism>
<evidence type="ECO:0000256" key="2">
    <source>
        <dbReference type="SAM" id="MobiDB-lite"/>
    </source>
</evidence>
<dbReference type="GO" id="GO:0030428">
    <property type="term" value="C:cell septum"/>
    <property type="evidence" value="ECO:0007669"/>
    <property type="project" value="InterPro"/>
</dbReference>
<dbReference type="GO" id="GO:0032506">
    <property type="term" value="P:cytokinetic process"/>
    <property type="evidence" value="ECO:0007669"/>
    <property type="project" value="InterPro"/>
</dbReference>
<comment type="similarity">
    <text evidence="1">Belongs to the DamX family.</text>
</comment>
<dbReference type="GO" id="GO:0042834">
    <property type="term" value="F:peptidoglycan binding"/>
    <property type="evidence" value="ECO:0007669"/>
    <property type="project" value="InterPro"/>
</dbReference>
<feature type="domain" description="SPOR" evidence="3">
    <location>
        <begin position="339"/>
        <end position="416"/>
    </location>
</feature>
<keyword evidence="1" id="KW-1003">Cell membrane</keyword>
<name>A0A761LSZ9_SALER</name>
<sequence>MDEFKPEDELKPDPSDRRTGRSRQSSERDNEPQINFDDVDLDADDRRPTRTRKARSEEPEVEEEYESDEDDTVDEERVERRPRKRKKAAHKPASRQYMMMGVGVLVLLLLIIGIGSALKAPSTSSSEPSASGEKSIDLSGNAADQANATQPAPGATSAEQTAGNTSQDISLPPISSTPTQGQSPVVADGQQRVEVQGDLNNALTQNPEQMNNVAVNSTLPTEPATVAPVRNGSTPRQAAVSEPAERHTTRPERKQAVIEPKKPQTTAKTTTAEPKKPVAPVKRTEPAAPAATPKATTTTAAPTATASAAPVQTAKPAQASTTPVAGGGKSAGNVGALKSAPSSHYTLQLSSSSNYDNLNGWAKKENLKNYVVYETTRNGQPWYVLVTGMYASKEDAKRAVSTLPADVQAKNPWAKPLHQVQADLK</sequence>
<comment type="subcellular location">
    <subcellularLocation>
        <location evidence="1">Cell inner membrane</location>
        <topology evidence="1">Single-pass membrane protein</topology>
    </subcellularLocation>
    <text evidence="1">Localizes at the septal ring.</text>
</comment>
<feature type="region of interest" description="Disordered" evidence="2">
    <location>
        <begin position="144"/>
        <end position="186"/>
    </location>
</feature>
<comment type="domain">
    <text evidence="1">The SPOR domain binds septal peptidoglycans and is required to target DamX to the septal ring.</text>
</comment>
<dbReference type="PROSITE" id="PS51724">
    <property type="entry name" value="SPOR"/>
    <property type="match status" value="1"/>
</dbReference>
<dbReference type="Gene3D" id="3.30.70.1070">
    <property type="entry name" value="Sporulation related repeat"/>
    <property type="match status" value="1"/>
</dbReference>
<evidence type="ECO:0000313" key="4">
    <source>
        <dbReference type="EMBL" id="HAF5928087.1"/>
    </source>
</evidence>
<protein>
    <recommendedName>
        <fullName evidence="1">Cell division protein DamX</fullName>
    </recommendedName>
</protein>
<dbReference type="AlphaFoldDB" id="A0A761LSZ9"/>
<dbReference type="PANTHER" id="PTHR48233:SF5">
    <property type="entry name" value="BRINKER"/>
    <property type="match status" value="1"/>
</dbReference>
<feature type="compositionally biased region" description="Acidic residues" evidence="2">
    <location>
        <begin position="59"/>
        <end position="76"/>
    </location>
</feature>
<feature type="compositionally biased region" description="Basic residues" evidence="2">
    <location>
        <begin position="80"/>
        <end position="93"/>
    </location>
</feature>
<comment type="caution">
    <text evidence="5">The sequence shown here is derived from an EMBL/GenBank/DDBJ whole genome shotgun (WGS) entry which is preliminary data.</text>
</comment>
<keyword evidence="1" id="KW-1133">Transmembrane helix</keyword>
<dbReference type="InterPro" id="IPR053361">
    <property type="entry name" value="Vulval_dev_neg_regulator"/>
</dbReference>
<dbReference type="InterPro" id="IPR036680">
    <property type="entry name" value="SPOR-like_sf"/>
</dbReference>
<feature type="compositionally biased region" description="Low complexity" evidence="2">
    <location>
        <begin position="263"/>
        <end position="272"/>
    </location>
</feature>